<dbReference type="Pfam" id="PF25753">
    <property type="entry name" value="SF0329"/>
    <property type="match status" value="1"/>
</dbReference>
<reference evidence="1" key="1">
    <citation type="journal article" date="2022" name="J Environ Chem Eng">
        <title>Biodegradation of petroleum oil using a constructed nonpathogenic and heavy metal-tolerant bacterial consortium isolated from marine sponges.</title>
        <authorList>
            <person name="Dechsakulwatana C."/>
            <person name="Rungsihiranrut A."/>
            <person name="Muangchinda C."/>
            <person name="Ningthoujam R."/>
            <person name="Klankeo P."/>
            <person name="Pinyakong O."/>
        </authorList>
    </citation>
    <scope>NUCLEOTIDE SEQUENCE</scope>
    <source>
        <strain evidence="1">TL01-2</strain>
    </source>
</reference>
<evidence type="ECO:0000313" key="2">
    <source>
        <dbReference type="Proteomes" id="UP001269400"/>
    </source>
</evidence>
<name>A0AAX6N3X5_PRIAR</name>
<protein>
    <submittedName>
        <fullName evidence="1">Uncharacterized protein</fullName>
    </submittedName>
</protein>
<dbReference type="Proteomes" id="UP001269400">
    <property type="component" value="Unassembled WGS sequence"/>
</dbReference>
<accession>A0AAX6N3X5</accession>
<sequence length="184" mass="21691">MKWTKVKRNIEDLICDKLKDRLSIHLTHYNVNFGEQKRIWVTLDKKEIFNASSAHYVMEHDKLWIEIKERTDKSFPGCLYECFPEFIGNVDDGEYSTIILEYKGIFNVDLVYDAFIQYPHFSIENALNSKDNIIQALSLLDKRLGKRKLEAIGSSLILHPLIRKFYELRCEVEGITPYKNRLNT</sequence>
<organism evidence="1 2">
    <name type="scientific">Priestia aryabhattai</name>
    <name type="common">Bacillus aryabhattai</name>
    <dbReference type="NCBI Taxonomy" id="412384"/>
    <lineage>
        <taxon>Bacteria</taxon>
        <taxon>Bacillati</taxon>
        <taxon>Bacillota</taxon>
        <taxon>Bacilli</taxon>
        <taxon>Bacillales</taxon>
        <taxon>Bacillaceae</taxon>
        <taxon>Priestia</taxon>
    </lineage>
</organism>
<dbReference type="EMBL" id="JAPTGD010000001">
    <property type="protein sequence ID" value="MDU9690195.1"/>
    <property type="molecule type" value="Genomic_DNA"/>
</dbReference>
<dbReference type="InterPro" id="IPR057955">
    <property type="entry name" value="SF0329-like"/>
</dbReference>
<gene>
    <name evidence="1" type="ORF">O0Q50_03375</name>
</gene>
<dbReference type="RefSeq" id="WP_243550614.1">
    <property type="nucleotide sequence ID" value="NZ_JAPTGD010000001.1"/>
</dbReference>
<proteinExistence type="predicted"/>
<dbReference type="AlphaFoldDB" id="A0AAX6N3X5"/>
<comment type="caution">
    <text evidence="1">The sequence shown here is derived from an EMBL/GenBank/DDBJ whole genome shotgun (WGS) entry which is preliminary data.</text>
</comment>
<reference evidence="1" key="2">
    <citation type="submission" date="2022-12" db="EMBL/GenBank/DDBJ databases">
        <authorList>
            <person name="Dechsakulwatana C."/>
            <person name="Rungsihiranrut A."/>
            <person name="Muangchinda C."/>
            <person name="Ningthoujam R."/>
            <person name="Klankeo P."/>
            <person name="Pinyakong O."/>
        </authorList>
    </citation>
    <scope>NUCLEOTIDE SEQUENCE</scope>
    <source>
        <strain evidence="1">TL01-2</strain>
    </source>
</reference>
<evidence type="ECO:0000313" key="1">
    <source>
        <dbReference type="EMBL" id="MDU9690195.1"/>
    </source>
</evidence>